<dbReference type="EMBL" id="QEIT01000030">
    <property type="protein sequence ID" value="PWZ75104.1"/>
    <property type="molecule type" value="Genomic_DNA"/>
</dbReference>
<feature type="transmembrane region" description="Helical" evidence="8">
    <location>
        <begin position="33"/>
        <end position="52"/>
    </location>
</feature>
<evidence type="ECO:0000256" key="3">
    <source>
        <dbReference type="ARBA" id="ARBA00022448"/>
    </source>
</evidence>
<dbReference type="AlphaFoldDB" id="A0A1B1P016"/>
<feature type="transmembrane region" description="Helical" evidence="8">
    <location>
        <begin position="184"/>
        <end position="200"/>
    </location>
</feature>
<protein>
    <recommendedName>
        <fullName evidence="8">Probable membrane transporter protein</fullName>
    </recommendedName>
</protein>
<dbReference type="InterPro" id="IPR002781">
    <property type="entry name" value="TM_pro_TauE-like"/>
</dbReference>
<feature type="transmembrane region" description="Helical" evidence="8">
    <location>
        <begin position="133"/>
        <end position="152"/>
    </location>
</feature>
<sequence length="257" mass="27434">MILEWDGTLILIIISLGFLAAFIDAVVGGGGLISIPALLAIGMPPAVALGTNKLASAFGSLTSAIRFIRSGKVDLAIVAKLFPLSFITSILGAIVAVYLPAELLKPIVIAILSMVLVYTLLKKDWGSIRTYTTLPLYKMILFTCLIVVIGFYDGFLGGGTGSFLLFVFLLLGFDFLSAAGNAKVLNFASNLGALLLFIYLGRVDYVYGLSMGVSMIAGSYVGAIFALKKGVSYVRILFVIVTVVLILKNVWDYISTH</sequence>
<evidence type="ECO:0000256" key="8">
    <source>
        <dbReference type="RuleBase" id="RU363041"/>
    </source>
</evidence>
<feature type="transmembrane region" description="Helical" evidence="8">
    <location>
        <begin position="206"/>
        <end position="226"/>
    </location>
</feature>
<dbReference type="eggNOG" id="COG0730">
    <property type="taxonomic scope" value="Bacteria"/>
</dbReference>
<evidence type="ECO:0000256" key="4">
    <source>
        <dbReference type="ARBA" id="ARBA00022475"/>
    </source>
</evidence>
<keyword evidence="4 8" id="KW-1003">Cell membrane</keyword>
<keyword evidence="7 8" id="KW-0472">Membrane</keyword>
<feature type="transmembrane region" description="Helical" evidence="8">
    <location>
        <begin position="73"/>
        <end position="97"/>
    </location>
</feature>
<name>A0A1B1P016_STAPS</name>
<reference evidence="10 11" key="1">
    <citation type="journal article" date="2018" name="Vet. Microbiol.">
        <title>Clonal diversity and geographic distribution of methicillin-resistant Staphylococcus pseudintermedius from Australian animals: Discovery of novel sequence types.</title>
        <authorList>
            <person name="Worthing K.A."/>
            <person name="Abraham S."/>
            <person name="Coombs G.W."/>
            <person name="Pang S."/>
            <person name="Saputra S."/>
            <person name="Jordan D."/>
            <person name="Trott D.J."/>
            <person name="Norris J.M."/>
        </authorList>
    </citation>
    <scope>NUCLEOTIDE SEQUENCE [LARGE SCALE GENOMIC DNA]</scope>
    <source>
        <strain evidence="10 11">ST525 1</strain>
    </source>
</reference>
<evidence type="ECO:0000313" key="11">
    <source>
        <dbReference type="Proteomes" id="UP000246800"/>
    </source>
</evidence>
<feature type="transmembrane region" description="Helical" evidence="8">
    <location>
        <begin position="103"/>
        <end position="121"/>
    </location>
</feature>
<keyword evidence="5 8" id="KW-0812">Transmembrane</keyword>
<evidence type="ECO:0000256" key="5">
    <source>
        <dbReference type="ARBA" id="ARBA00022692"/>
    </source>
</evidence>
<evidence type="ECO:0000256" key="7">
    <source>
        <dbReference type="ARBA" id="ARBA00023136"/>
    </source>
</evidence>
<dbReference type="Pfam" id="PF01925">
    <property type="entry name" value="TauE"/>
    <property type="match status" value="1"/>
</dbReference>
<feature type="transmembrane region" description="Helical" evidence="8">
    <location>
        <begin position="7"/>
        <end position="27"/>
    </location>
</feature>
<comment type="caution">
    <text evidence="10">The sequence shown here is derived from an EMBL/GenBank/DDBJ whole genome shotgun (WGS) entry which is preliminary data.</text>
</comment>
<gene>
    <name evidence="10" type="ORF">DD902_06005</name>
    <name evidence="9" type="ORF">EGV54_02270</name>
</gene>
<accession>A0A1B1P016</accession>
<evidence type="ECO:0000313" key="10">
    <source>
        <dbReference type="EMBL" id="PWZ75104.1"/>
    </source>
</evidence>
<evidence type="ECO:0000313" key="9">
    <source>
        <dbReference type="EMBL" id="EGQ4383929.1"/>
    </source>
</evidence>
<organism evidence="10 11">
    <name type="scientific">Staphylococcus pseudintermedius</name>
    <dbReference type="NCBI Taxonomy" id="283734"/>
    <lineage>
        <taxon>Bacteria</taxon>
        <taxon>Bacillati</taxon>
        <taxon>Bacillota</taxon>
        <taxon>Bacilli</taxon>
        <taxon>Bacillales</taxon>
        <taxon>Staphylococcaceae</taxon>
        <taxon>Staphylococcus</taxon>
        <taxon>Staphylococcus intermedius group</taxon>
    </lineage>
</organism>
<proteinExistence type="inferred from homology"/>
<evidence type="ECO:0000256" key="6">
    <source>
        <dbReference type="ARBA" id="ARBA00022989"/>
    </source>
</evidence>
<dbReference type="Proteomes" id="UP000600220">
    <property type="component" value="Unassembled WGS sequence"/>
</dbReference>
<comment type="subcellular location">
    <subcellularLocation>
        <location evidence="1 8">Cell membrane</location>
        <topology evidence="1 8">Multi-pass membrane protein</topology>
    </subcellularLocation>
</comment>
<feature type="transmembrane region" description="Helical" evidence="8">
    <location>
        <begin position="158"/>
        <end position="177"/>
    </location>
</feature>
<evidence type="ECO:0000256" key="2">
    <source>
        <dbReference type="ARBA" id="ARBA00009142"/>
    </source>
</evidence>
<reference evidence="9 12" key="2">
    <citation type="submission" date="2018-11" db="EMBL/GenBank/DDBJ databases">
        <authorList>
            <consortium name="Veterinary Laboratory Investigation and Response Network"/>
        </authorList>
    </citation>
    <scope>NUCLEOTIDE SEQUENCE [LARGE SCALE GENOMIC DNA]</scope>
    <source>
        <strain evidence="9 12">SPSE-18-VL-LA-PA-Ryan-0021</strain>
    </source>
</reference>
<keyword evidence="12" id="KW-1185">Reference proteome</keyword>
<dbReference type="EMBL" id="AAXKXX010000001">
    <property type="protein sequence ID" value="EGQ4383929.1"/>
    <property type="molecule type" value="Genomic_DNA"/>
</dbReference>
<feature type="transmembrane region" description="Helical" evidence="8">
    <location>
        <begin position="233"/>
        <end position="251"/>
    </location>
</feature>
<keyword evidence="6 8" id="KW-1133">Transmembrane helix</keyword>
<dbReference type="PANTHER" id="PTHR30269">
    <property type="entry name" value="TRANSMEMBRANE PROTEIN YFCA"/>
    <property type="match status" value="1"/>
</dbReference>
<dbReference type="Proteomes" id="UP000246800">
    <property type="component" value="Unassembled WGS sequence"/>
</dbReference>
<comment type="similarity">
    <text evidence="2 8">Belongs to the 4-toluene sulfonate uptake permease (TSUP) (TC 2.A.102) family.</text>
</comment>
<dbReference type="InterPro" id="IPR052017">
    <property type="entry name" value="TSUP"/>
</dbReference>
<dbReference type="GO" id="GO:0005886">
    <property type="term" value="C:plasma membrane"/>
    <property type="evidence" value="ECO:0007669"/>
    <property type="project" value="UniProtKB-SubCell"/>
</dbReference>
<dbReference type="PANTHER" id="PTHR30269:SF0">
    <property type="entry name" value="MEMBRANE TRANSPORTER PROTEIN YFCA-RELATED"/>
    <property type="match status" value="1"/>
</dbReference>
<evidence type="ECO:0000256" key="1">
    <source>
        <dbReference type="ARBA" id="ARBA00004651"/>
    </source>
</evidence>
<dbReference type="RefSeq" id="WP_037542816.1">
    <property type="nucleotide sequence ID" value="NZ_BAAFHR010000007.1"/>
</dbReference>
<keyword evidence="3" id="KW-0813">Transport</keyword>
<evidence type="ECO:0000313" key="12">
    <source>
        <dbReference type="Proteomes" id="UP000600220"/>
    </source>
</evidence>